<evidence type="ECO:0000313" key="2">
    <source>
        <dbReference type="Proteomes" id="UP000830198"/>
    </source>
</evidence>
<dbReference type="EMBL" id="CP095855">
    <property type="protein sequence ID" value="UPK72206.1"/>
    <property type="molecule type" value="Genomic_DNA"/>
</dbReference>
<proteinExistence type="predicted"/>
<dbReference type="RefSeq" id="WP_247814286.1">
    <property type="nucleotide sequence ID" value="NZ_CP095855.1"/>
</dbReference>
<name>A0ABY4IBM7_CHIFI</name>
<gene>
    <name evidence="1" type="ORF">MYF79_13010</name>
</gene>
<sequence length="181" mass="21499">MKIGRQFNTLNLKEYLFFIDNYKKYTDFNTLGLYRSIVENNKLTIEDKIVVREYAHRVFKKSFDFLQIKDPQTYIDVLTLGQEPGKVETRTIWDNIERYQKLTIRKKRFGHRNFGVHSKHSCGYDTCHLNGVMTKQGSSISYGEIGFASDRNRYAVQDKSNVRRKERKSAQQIIRRILEDE</sequence>
<organism evidence="1 2">
    <name type="scientific">Chitinophaga filiformis</name>
    <name type="common">Myxococcus filiformis</name>
    <name type="synonym">Flexibacter filiformis</name>
    <dbReference type="NCBI Taxonomy" id="104663"/>
    <lineage>
        <taxon>Bacteria</taxon>
        <taxon>Pseudomonadati</taxon>
        <taxon>Bacteroidota</taxon>
        <taxon>Chitinophagia</taxon>
        <taxon>Chitinophagales</taxon>
        <taxon>Chitinophagaceae</taxon>
        <taxon>Chitinophaga</taxon>
    </lineage>
</organism>
<protein>
    <recommendedName>
        <fullName evidence="3">Phage integrase SAM-like domain-containing protein</fullName>
    </recommendedName>
</protein>
<evidence type="ECO:0008006" key="3">
    <source>
        <dbReference type="Google" id="ProtNLM"/>
    </source>
</evidence>
<evidence type="ECO:0000313" key="1">
    <source>
        <dbReference type="EMBL" id="UPK72206.1"/>
    </source>
</evidence>
<accession>A0ABY4IBM7</accession>
<dbReference type="Proteomes" id="UP000830198">
    <property type="component" value="Chromosome"/>
</dbReference>
<keyword evidence="2" id="KW-1185">Reference proteome</keyword>
<reference evidence="1 2" key="1">
    <citation type="submission" date="2022-04" db="EMBL/GenBank/DDBJ databases">
        <title>The arsenic-methylating capacity of Chitinophaga filiformis YT5 during chitin decomposition.</title>
        <authorList>
            <person name="Chen G."/>
            <person name="Liang Y."/>
        </authorList>
    </citation>
    <scope>NUCLEOTIDE SEQUENCE [LARGE SCALE GENOMIC DNA]</scope>
    <source>
        <strain evidence="1 2">YT5</strain>
    </source>
</reference>